<name>A0A235B5P7_9BACL</name>
<dbReference type="InterPro" id="IPR036102">
    <property type="entry name" value="OsmC/Ohrsf"/>
</dbReference>
<evidence type="ECO:0000313" key="3">
    <source>
        <dbReference type="Proteomes" id="UP000215459"/>
    </source>
</evidence>
<dbReference type="InterPro" id="IPR052707">
    <property type="entry name" value="OsmC_Ohr_Peroxiredoxin"/>
</dbReference>
<dbReference type="InterPro" id="IPR015946">
    <property type="entry name" value="KH_dom-like_a/b"/>
</dbReference>
<organism evidence="2 3">
    <name type="scientific">Paludifilum halophilum</name>
    <dbReference type="NCBI Taxonomy" id="1642702"/>
    <lineage>
        <taxon>Bacteria</taxon>
        <taxon>Bacillati</taxon>
        <taxon>Bacillota</taxon>
        <taxon>Bacilli</taxon>
        <taxon>Bacillales</taxon>
        <taxon>Thermoactinomycetaceae</taxon>
        <taxon>Paludifilum</taxon>
    </lineage>
</organism>
<dbReference type="EMBL" id="NOWF01000007">
    <property type="protein sequence ID" value="OYD07299.1"/>
    <property type="molecule type" value="Genomic_DNA"/>
</dbReference>
<evidence type="ECO:0008006" key="4">
    <source>
        <dbReference type="Google" id="ProtNLM"/>
    </source>
</evidence>
<dbReference type="Pfam" id="PF02566">
    <property type="entry name" value="OsmC"/>
    <property type="match status" value="1"/>
</dbReference>
<dbReference type="OrthoDB" id="2242871at2"/>
<dbReference type="PANTHER" id="PTHR42830:SF2">
    <property type="entry name" value="OSMC_OHR FAMILY PROTEIN"/>
    <property type="match status" value="1"/>
</dbReference>
<keyword evidence="3" id="KW-1185">Reference proteome</keyword>
<dbReference type="RefSeq" id="WP_094265043.1">
    <property type="nucleotide sequence ID" value="NZ_NOWF01000007.1"/>
</dbReference>
<evidence type="ECO:0000256" key="1">
    <source>
        <dbReference type="SAM" id="MobiDB-lite"/>
    </source>
</evidence>
<sequence>MPRHEFHLTAEWNGGRNGEGKISAGHLNTQISIPEEMDGPGIGTNPDEMLIGAAATCYIITLAAMIERKGIPLSSLSLKTVGGVREDRGLKFESITHKPVVVLDAAATEEQVKYVEGAAERAEQTCMISNALRGNVRLEVEATVTVAR</sequence>
<dbReference type="InterPro" id="IPR003718">
    <property type="entry name" value="OsmC/Ohr_fam"/>
</dbReference>
<reference evidence="2 3" key="1">
    <citation type="submission" date="2017-07" db="EMBL/GenBank/DDBJ databases">
        <title>The genome sequence of Paludifilum halophilum highlights mechanisms for microbial adaptation to high salt environemnts.</title>
        <authorList>
            <person name="Belbahri L."/>
        </authorList>
    </citation>
    <scope>NUCLEOTIDE SEQUENCE [LARGE SCALE GENOMIC DNA]</scope>
    <source>
        <strain evidence="2 3">DSM 102817</strain>
    </source>
</reference>
<gene>
    <name evidence="2" type="ORF">CHM34_12085</name>
</gene>
<dbReference type="NCBIfam" id="TIGR03563">
    <property type="entry name" value="perox_SACOL1771"/>
    <property type="match status" value="1"/>
</dbReference>
<dbReference type="SUPFAM" id="SSF82784">
    <property type="entry name" value="OsmC-like"/>
    <property type="match status" value="1"/>
</dbReference>
<dbReference type="PANTHER" id="PTHR42830">
    <property type="entry name" value="OSMOTICALLY INDUCIBLE FAMILY PROTEIN"/>
    <property type="match status" value="1"/>
</dbReference>
<dbReference type="AlphaFoldDB" id="A0A235B5P7"/>
<dbReference type="Proteomes" id="UP000215459">
    <property type="component" value="Unassembled WGS sequence"/>
</dbReference>
<comment type="caution">
    <text evidence="2">The sequence shown here is derived from an EMBL/GenBank/DDBJ whole genome shotgun (WGS) entry which is preliminary data.</text>
</comment>
<accession>A0A235B5P7</accession>
<feature type="region of interest" description="Disordered" evidence="1">
    <location>
        <begin position="1"/>
        <end position="23"/>
    </location>
</feature>
<evidence type="ECO:0000313" key="2">
    <source>
        <dbReference type="EMBL" id="OYD07299.1"/>
    </source>
</evidence>
<proteinExistence type="predicted"/>
<dbReference type="Gene3D" id="3.30.300.20">
    <property type="match status" value="1"/>
</dbReference>
<protein>
    <recommendedName>
        <fullName evidence="4">Peroxiredoxin</fullName>
    </recommendedName>
</protein>
<dbReference type="InterPro" id="IPR019905">
    <property type="entry name" value="OsmC-like_firmicutes"/>
</dbReference>